<accession>X1RX55</accession>
<comment type="caution">
    <text evidence="1">The sequence shown here is derived from an EMBL/GenBank/DDBJ whole genome shotgun (WGS) entry which is preliminary data.</text>
</comment>
<protein>
    <submittedName>
        <fullName evidence="1">Uncharacterized protein</fullName>
    </submittedName>
</protein>
<sequence length="51" mass="6122">MFLLAKDMEGLSFGVDTMEEIFSQTFEIYFEQKNFDDYLKIRPFKLLNCSK</sequence>
<dbReference type="EMBL" id="BARW01000979">
    <property type="protein sequence ID" value="GAI71466.1"/>
    <property type="molecule type" value="Genomic_DNA"/>
</dbReference>
<reference evidence="1" key="1">
    <citation type="journal article" date="2014" name="Front. Microbiol.">
        <title>High frequency of phylogenetically diverse reductive dehalogenase-homologous genes in deep subseafloor sedimentary metagenomes.</title>
        <authorList>
            <person name="Kawai M."/>
            <person name="Futagami T."/>
            <person name="Toyoda A."/>
            <person name="Takaki Y."/>
            <person name="Nishi S."/>
            <person name="Hori S."/>
            <person name="Arai W."/>
            <person name="Tsubouchi T."/>
            <person name="Morono Y."/>
            <person name="Uchiyama I."/>
            <person name="Ito T."/>
            <person name="Fujiyama A."/>
            <person name="Inagaki F."/>
            <person name="Takami H."/>
        </authorList>
    </citation>
    <scope>NUCLEOTIDE SEQUENCE</scope>
    <source>
        <strain evidence="1">Expedition CK06-06</strain>
    </source>
</reference>
<name>X1RX55_9ZZZZ</name>
<dbReference type="AlphaFoldDB" id="X1RX55"/>
<proteinExistence type="predicted"/>
<gene>
    <name evidence="1" type="ORF">S12H4_03480</name>
</gene>
<evidence type="ECO:0000313" key="1">
    <source>
        <dbReference type="EMBL" id="GAI71466.1"/>
    </source>
</evidence>
<organism evidence="1">
    <name type="scientific">marine sediment metagenome</name>
    <dbReference type="NCBI Taxonomy" id="412755"/>
    <lineage>
        <taxon>unclassified sequences</taxon>
        <taxon>metagenomes</taxon>
        <taxon>ecological metagenomes</taxon>
    </lineage>
</organism>